<evidence type="ECO:0000313" key="2">
    <source>
        <dbReference type="Proteomes" id="UP001497527"/>
    </source>
</evidence>
<name>A0ABM9PCV6_9FLAO</name>
<proteinExistence type="predicted"/>
<organism evidence="1 2">
    <name type="scientific">Tenacibaculum polynesiense</name>
    <dbReference type="NCBI Taxonomy" id="3137857"/>
    <lineage>
        <taxon>Bacteria</taxon>
        <taxon>Pseudomonadati</taxon>
        <taxon>Bacteroidota</taxon>
        <taxon>Flavobacteriia</taxon>
        <taxon>Flavobacteriales</taxon>
        <taxon>Flavobacteriaceae</taxon>
        <taxon>Tenacibaculum</taxon>
    </lineage>
</organism>
<evidence type="ECO:0008006" key="3">
    <source>
        <dbReference type="Google" id="ProtNLM"/>
    </source>
</evidence>
<accession>A0ABM9PCV6</accession>
<dbReference type="RefSeq" id="WP_348717659.1">
    <property type="nucleotide sequence ID" value="NZ_CAXJIO010000013.1"/>
</dbReference>
<comment type="caution">
    <text evidence="1">The sequence shown here is derived from an EMBL/GenBank/DDBJ whole genome shotgun (WGS) entry which is preliminary data.</text>
</comment>
<dbReference type="Proteomes" id="UP001497527">
    <property type="component" value="Unassembled WGS sequence"/>
</dbReference>
<evidence type="ECO:0000313" key="1">
    <source>
        <dbReference type="EMBL" id="CAL2103452.1"/>
    </source>
</evidence>
<gene>
    <name evidence="1" type="ORF">T190423A01A_40045</name>
</gene>
<protein>
    <recommendedName>
        <fullName evidence="3">Lipoprotein</fullName>
    </recommendedName>
</protein>
<dbReference type="EMBL" id="CAXJIO010000013">
    <property type="protein sequence ID" value="CAL2103452.1"/>
    <property type="molecule type" value="Genomic_DNA"/>
</dbReference>
<keyword evidence="2" id="KW-1185">Reference proteome</keyword>
<dbReference type="PROSITE" id="PS51257">
    <property type="entry name" value="PROKAR_LIPOPROTEIN"/>
    <property type="match status" value="1"/>
</dbReference>
<reference evidence="1 2" key="1">
    <citation type="submission" date="2024-05" db="EMBL/GenBank/DDBJ databases">
        <authorList>
            <person name="Duchaud E."/>
        </authorList>
    </citation>
    <scope>NUCLEOTIDE SEQUENCE [LARGE SCALE GENOMIC DNA]</scope>
    <source>
        <strain evidence="1">Ena-SAMPLE-TAB-13-05-2024-13:56:06:370-140308</strain>
    </source>
</reference>
<sequence>MKNTIIFCILSIFFFIGCETTTNSHKNEQKPTEKELVFPDDFIGVYKGSLQITNPKGSQEIPMEYHLLKTDSIHKYDYKLVYNGQPRNYTLIVKNKEKGIFEVDENNGIILPTFLNNNTLHSFFEVQGNLLSSRALFSQNKLEFEILFTSLKNKIKSGGTSEDIPEVFGYPITVFQKAILVKEN</sequence>